<dbReference type="InterPro" id="IPR002048">
    <property type="entry name" value="EF_hand_dom"/>
</dbReference>
<dbReference type="PANTHER" id="PTHR20875:SF5">
    <property type="entry name" value="EF-HAND DOMAIN-CONTAINING PROTEIN"/>
    <property type="match status" value="1"/>
</dbReference>
<gene>
    <name evidence="4" type="ORF">ACJMK2_028182</name>
</gene>
<evidence type="ECO:0000313" key="5">
    <source>
        <dbReference type="Proteomes" id="UP001634394"/>
    </source>
</evidence>
<dbReference type="CDD" id="cd00051">
    <property type="entry name" value="EFh"/>
    <property type="match status" value="1"/>
</dbReference>
<keyword evidence="5" id="KW-1185">Reference proteome</keyword>
<feature type="non-terminal residue" evidence="4">
    <location>
        <position position="1007"/>
    </location>
</feature>
<proteinExistence type="predicted"/>
<feature type="compositionally biased region" description="Basic and acidic residues" evidence="2">
    <location>
        <begin position="403"/>
        <end position="466"/>
    </location>
</feature>
<feature type="domain" description="EF-hand" evidence="3">
    <location>
        <begin position="895"/>
        <end position="930"/>
    </location>
</feature>
<evidence type="ECO:0000313" key="4">
    <source>
        <dbReference type="EMBL" id="KAL3881790.1"/>
    </source>
</evidence>
<feature type="coiled-coil region" evidence="1">
    <location>
        <begin position="831"/>
        <end position="862"/>
    </location>
</feature>
<organism evidence="4 5">
    <name type="scientific">Sinanodonta woodiana</name>
    <name type="common">Chinese pond mussel</name>
    <name type="synonym">Anodonta woodiana</name>
    <dbReference type="NCBI Taxonomy" id="1069815"/>
    <lineage>
        <taxon>Eukaryota</taxon>
        <taxon>Metazoa</taxon>
        <taxon>Spiralia</taxon>
        <taxon>Lophotrochozoa</taxon>
        <taxon>Mollusca</taxon>
        <taxon>Bivalvia</taxon>
        <taxon>Autobranchia</taxon>
        <taxon>Heteroconchia</taxon>
        <taxon>Palaeoheterodonta</taxon>
        <taxon>Unionida</taxon>
        <taxon>Unionoidea</taxon>
        <taxon>Unionidae</taxon>
        <taxon>Unioninae</taxon>
        <taxon>Sinanodonta</taxon>
    </lineage>
</organism>
<feature type="region of interest" description="Disordered" evidence="2">
    <location>
        <begin position="403"/>
        <end position="469"/>
    </location>
</feature>
<name>A0ABD3X7T6_SINWO</name>
<dbReference type="SUPFAM" id="SSF47473">
    <property type="entry name" value="EF-hand"/>
    <property type="match status" value="3"/>
</dbReference>
<dbReference type="AlphaFoldDB" id="A0ABD3X7T6"/>
<comment type="caution">
    <text evidence="4">The sequence shown here is derived from an EMBL/GenBank/DDBJ whole genome shotgun (WGS) entry which is preliminary data.</text>
</comment>
<evidence type="ECO:0000259" key="3">
    <source>
        <dbReference type="PROSITE" id="PS50222"/>
    </source>
</evidence>
<protein>
    <recommendedName>
        <fullName evidence="3">EF-hand domain-containing protein</fullName>
    </recommendedName>
</protein>
<dbReference type="SMART" id="SM00054">
    <property type="entry name" value="EFh"/>
    <property type="match status" value="4"/>
</dbReference>
<dbReference type="EMBL" id="JBJQND010000003">
    <property type="protein sequence ID" value="KAL3881790.1"/>
    <property type="molecule type" value="Genomic_DNA"/>
</dbReference>
<dbReference type="PANTHER" id="PTHR20875">
    <property type="entry name" value="EF-HAND CALCIUM-BINDING DOMAIN-CONTAINING PROTEIN 6-RELATED"/>
    <property type="match status" value="1"/>
</dbReference>
<sequence length="1007" mass="116042">MEGYLCKLCFYISSVCDTLTHQRNRMATSIVMSRAVSAAGSSSGRMSNLPVIQHPMSRMGDAQDLNIRGSSSIAIRRENTVVTIRSGRAEVGNNNGAQNHMRKSVPERIVQWPPEYTLGPDKSKQKKQDAVTIPKNTDEVREMIKDKLTTGFYGLRHLFRSNDPTGQGNVSREALLRILYTLCGYIPTDQYNKLLKMLNLDGRPTISFDAFVSCFRDNETVRREWVSSVAQIAMDEMNKRKHPEELLRSFDIMTHDPYTSGPFSDAIFRAKCRSRKFDAKKIFPESCFDPNGMILPPQLREAYAQLGIFMHDIDFERLWQRYDKEGTGAIRASFFFKLMGLDNEGRASYSVNYMTPRGSATPRGAAYKRGRQRPHSEIAHTIEKTDKLKRSLVSESGDLKHVFEVKPESENKEVKETQEKKEEIKEEEKGEEKGEEKKEKEDKAIVTFQDNKDSTDKRSDEAEKKMKQAKKPKTVIKLENIIDCLHYKFEESYNAMLTAFQLFDFMNDSYIARVDFRRVLQEFGFVISVSELENFFNRCGLRTIKGQINYREFLTKFQARSDNSIANKVAVNADHVFHSDSTTKDNLTSDELEGKLVEYFHGDFIKLVSTFRSCDKYSLGVITPHEFRTALEKRLGYPMSEKQWEQLKEDVGQDADGLVPYVTFLQMFDIVPGAWNQKQEGPIQVAVITQAERPVPPQVERLKEKAQEAMVPPEVSPRDAEKDKNRSLAEIKKQLEEVFRTRFHTFDKHFKQMDRKMTGRMSKWQFGALLKMCGLVLTPQELDKLWATLKIAPDGMYSYSALIRHFVHFNRSQLDTDEKEAVVLADTTELVEEAKRVQRERKEKIVQAKQEAKEQMEMSTKQPPGTAGSVASSLGSVKSIRTKSLLVKVRTDVVNNWEGLKSVFKYIDRNGHATITIEEMKDIMDSMQFKLGDEEKTELCDRFDLQKNGRFCYLEFMKCFANREEKNAKAKPQAYSKFSHNLEQLQNRDEQLVSTTVYRVLKNMRKQ</sequence>
<dbReference type="Proteomes" id="UP001634394">
    <property type="component" value="Unassembled WGS sequence"/>
</dbReference>
<dbReference type="PROSITE" id="PS50222">
    <property type="entry name" value="EF_HAND_2"/>
    <property type="match status" value="1"/>
</dbReference>
<keyword evidence="1" id="KW-0175">Coiled coil</keyword>
<evidence type="ECO:0000256" key="1">
    <source>
        <dbReference type="SAM" id="Coils"/>
    </source>
</evidence>
<evidence type="ECO:0000256" key="2">
    <source>
        <dbReference type="SAM" id="MobiDB-lite"/>
    </source>
</evidence>
<dbReference type="InterPro" id="IPR052603">
    <property type="entry name" value="EFCB6"/>
</dbReference>
<dbReference type="Gene3D" id="1.10.238.10">
    <property type="entry name" value="EF-hand"/>
    <property type="match status" value="5"/>
</dbReference>
<dbReference type="Pfam" id="PF13499">
    <property type="entry name" value="EF-hand_7"/>
    <property type="match status" value="1"/>
</dbReference>
<accession>A0ABD3X7T6</accession>
<reference evidence="4 5" key="1">
    <citation type="submission" date="2024-11" db="EMBL/GenBank/DDBJ databases">
        <title>Chromosome-level genome assembly of the freshwater bivalve Anodonta woodiana.</title>
        <authorList>
            <person name="Chen X."/>
        </authorList>
    </citation>
    <scope>NUCLEOTIDE SEQUENCE [LARGE SCALE GENOMIC DNA]</scope>
    <source>
        <strain evidence="4">MN2024</strain>
        <tissue evidence="4">Gills</tissue>
    </source>
</reference>
<dbReference type="InterPro" id="IPR011992">
    <property type="entry name" value="EF-hand-dom_pair"/>
</dbReference>